<proteinExistence type="predicted"/>
<organism evidence="1">
    <name type="scientific">gut metagenome</name>
    <dbReference type="NCBI Taxonomy" id="749906"/>
    <lineage>
        <taxon>unclassified sequences</taxon>
        <taxon>metagenomes</taxon>
        <taxon>organismal metagenomes</taxon>
    </lineage>
</organism>
<evidence type="ECO:0000313" key="1">
    <source>
        <dbReference type="EMBL" id="EJX03806.1"/>
    </source>
</evidence>
<dbReference type="EMBL" id="AMCI01002027">
    <property type="protein sequence ID" value="EJX03806.1"/>
    <property type="molecule type" value="Genomic_DNA"/>
</dbReference>
<comment type="caution">
    <text evidence="1">The sequence shown here is derived from an EMBL/GenBank/DDBJ whole genome shotgun (WGS) entry which is preliminary data.</text>
</comment>
<protein>
    <submittedName>
        <fullName evidence="1">Uncharacterized protein</fullName>
    </submittedName>
</protein>
<gene>
    <name evidence="1" type="ORF">EVA_08086</name>
</gene>
<reference evidence="1" key="1">
    <citation type="journal article" date="2012" name="PLoS ONE">
        <title>Gene sets for utilization of primary and secondary nutrition supplies in the distal gut of endangered iberian lynx.</title>
        <authorList>
            <person name="Alcaide M."/>
            <person name="Messina E."/>
            <person name="Richter M."/>
            <person name="Bargiela R."/>
            <person name="Peplies J."/>
            <person name="Huws S.A."/>
            <person name="Newbold C.J."/>
            <person name="Golyshin P.N."/>
            <person name="Simon M.A."/>
            <person name="Lopez G."/>
            <person name="Yakimov M.M."/>
            <person name="Ferrer M."/>
        </authorList>
    </citation>
    <scope>NUCLEOTIDE SEQUENCE</scope>
</reference>
<name>J9CUA6_9ZZZZ</name>
<sequence>MEEKDRQRMEKEYNRLEQWIVKLERMKNPETWKVFFFDQKKRMNWRI</sequence>
<dbReference type="AlphaFoldDB" id="J9CUA6"/>
<accession>J9CUA6</accession>